<dbReference type="OrthoDB" id="5419460at2759"/>
<proteinExistence type="predicted"/>
<dbReference type="GO" id="GO:0006897">
    <property type="term" value="P:endocytosis"/>
    <property type="evidence" value="ECO:0007669"/>
    <property type="project" value="TreeGrafter"/>
</dbReference>
<dbReference type="Pfam" id="PF06687">
    <property type="entry name" value="SUR7"/>
    <property type="match status" value="1"/>
</dbReference>
<feature type="transmembrane region" description="Helical" evidence="2">
    <location>
        <begin position="134"/>
        <end position="154"/>
    </location>
</feature>
<sequence length="249" mass="27150">MRAFTIVPIFFLLGSSLLLILTVINGSGTSNILGRFWWSQTDTSGLTGVPFSSTRWTFYRICENVNNQIPAAFPYSPLDNFGEDSGIPQEFIDHRDTYYYSSRIGWAFSLIALFFTVVATVFTPLNFCFRFGGIVAIVATVIALIFDITGATAWNRAGFPTALGAAAFAILWTSVFTLAVSLVSLIISIGRSKGPGGAAAGPAAYYPKDANENSSFQRGTYSPHPDGEPVSDTSKFRFFRVKRAKPEDA</sequence>
<comment type="caution">
    <text evidence="3">The sequence shown here is derived from an EMBL/GenBank/DDBJ whole genome shotgun (WGS) entry which is preliminary data.</text>
</comment>
<keyword evidence="4" id="KW-1185">Reference proteome</keyword>
<dbReference type="GO" id="GO:0005938">
    <property type="term" value="C:cell cortex"/>
    <property type="evidence" value="ECO:0007669"/>
    <property type="project" value="TreeGrafter"/>
</dbReference>
<dbReference type="Proteomes" id="UP000253472">
    <property type="component" value="Unassembled WGS sequence"/>
</dbReference>
<evidence type="ECO:0000313" key="3">
    <source>
        <dbReference type="EMBL" id="RCK65490.1"/>
    </source>
</evidence>
<dbReference type="AlphaFoldDB" id="A0A367YIF9"/>
<dbReference type="PANTHER" id="PTHR36414">
    <property type="entry name" value="PROTEIN SUR7"/>
    <property type="match status" value="1"/>
</dbReference>
<organism evidence="3 4">
    <name type="scientific">Candida viswanathii</name>
    <dbReference type="NCBI Taxonomy" id="5486"/>
    <lineage>
        <taxon>Eukaryota</taxon>
        <taxon>Fungi</taxon>
        <taxon>Dikarya</taxon>
        <taxon>Ascomycota</taxon>
        <taxon>Saccharomycotina</taxon>
        <taxon>Pichiomycetes</taxon>
        <taxon>Debaryomycetaceae</taxon>
        <taxon>Candida/Lodderomyces clade</taxon>
        <taxon>Candida</taxon>
    </lineage>
</organism>
<accession>A0A367YIF9</accession>
<dbReference type="GO" id="GO:0005886">
    <property type="term" value="C:plasma membrane"/>
    <property type="evidence" value="ECO:0007669"/>
    <property type="project" value="InterPro"/>
</dbReference>
<evidence type="ECO:0000256" key="2">
    <source>
        <dbReference type="SAM" id="Phobius"/>
    </source>
</evidence>
<protein>
    <submittedName>
        <fullName evidence="3">Protein SUR7</fullName>
    </submittedName>
</protein>
<dbReference type="GO" id="GO:0032185">
    <property type="term" value="P:septin cytoskeleton organization"/>
    <property type="evidence" value="ECO:0007669"/>
    <property type="project" value="TreeGrafter"/>
</dbReference>
<name>A0A367YIF9_9ASCO</name>
<dbReference type="STRING" id="5486.A0A367YIF9"/>
<keyword evidence="2" id="KW-0812">Transmembrane</keyword>
<evidence type="ECO:0000256" key="1">
    <source>
        <dbReference type="SAM" id="MobiDB-lite"/>
    </source>
</evidence>
<feature type="transmembrane region" description="Helical" evidence="2">
    <location>
        <begin position="104"/>
        <end position="122"/>
    </location>
</feature>
<keyword evidence="2" id="KW-0472">Membrane</keyword>
<reference evidence="3 4" key="1">
    <citation type="submission" date="2018-06" db="EMBL/GenBank/DDBJ databases">
        <title>Whole genome sequencing of Candida tropicalis (genome annotated by CSBL at Korea University).</title>
        <authorList>
            <person name="Ahn J."/>
        </authorList>
    </citation>
    <scope>NUCLEOTIDE SEQUENCE [LARGE SCALE GENOMIC DNA]</scope>
    <source>
        <strain evidence="3 4">ATCC 20962</strain>
    </source>
</reference>
<feature type="region of interest" description="Disordered" evidence="1">
    <location>
        <begin position="210"/>
        <end position="234"/>
    </location>
</feature>
<evidence type="ECO:0000313" key="4">
    <source>
        <dbReference type="Proteomes" id="UP000253472"/>
    </source>
</evidence>
<keyword evidence="2" id="KW-1133">Transmembrane helix</keyword>
<feature type="transmembrane region" description="Helical" evidence="2">
    <location>
        <begin position="166"/>
        <end position="187"/>
    </location>
</feature>
<dbReference type="InterPro" id="IPR009571">
    <property type="entry name" value="SUR7/Rim9-like_fungi"/>
</dbReference>
<dbReference type="GO" id="GO:0031505">
    <property type="term" value="P:fungal-type cell wall organization"/>
    <property type="evidence" value="ECO:0007669"/>
    <property type="project" value="TreeGrafter"/>
</dbReference>
<gene>
    <name evidence="3" type="primary">SUR7_0</name>
    <name evidence="3" type="ORF">Cantr_01194</name>
</gene>
<dbReference type="EMBL" id="QLNQ01000020">
    <property type="protein sequence ID" value="RCK65490.1"/>
    <property type="molecule type" value="Genomic_DNA"/>
</dbReference>
<dbReference type="GO" id="GO:0045121">
    <property type="term" value="C:membrane raft"/>
    <property type="evidence" value="ECO:0007669"/>
    <property type="project" value="TreeGrafter"/>
</dbReference>
<dbReference type="PANTHER" id="PTHR36414:SF1">
    <property type="entry name" value="PROTEIN SUR7"/>
    <property type="match status" value="1"/>
</dbReference>
<dbReference type="GO" id="GO:0030866">
    <property type="term" value="P:cortical actin cytoskeleton organization"/>
    <property type="evidence" value="ECO:0007669"/>
    <property type="project" value="TreeGrafter"/>
</dbReference>